<dbReference type="PANTHER" id="PTHR36121">
    <property type="entry name" value="PROTEIN SXY"/>
    <property type="match status" value="1"/>
</dbReference>
<evidence type="ECO:0000259" key="2">
    <source>
        <dbReference type="Pfam" id="PF04994"/>
    </source>
</evidence>
<accession>A0A4Y3ILV2</accession>
<reference evidence="3 4" key="1">
    <citation type="submission" date="2019-06" db="EMBL/GenBank/DDBJ databases">
        <title>Whole genome shotgun sequence of Vibrio comitans NBRC 102076.</title>
        <authorList>
            <person name="Hosoyama A."/>
            <person name="Uohara A."/>
            <person name="Ohji S."/>
            <person name="Ichikawa N."/>
        </authorList>
    </citation>
    <scope>NUCLEOTIDE SEQUENCE [LARGE SCALE GENOMIC DNA]</scope>
    <source>
        <strain evidence="3 4">NBRC 102076</strain>
    </source>
</reference>
<dbReference type="InterPro" id="IPR047525">
    <property type="entry name" value="TfoX-like"/>
</dbReference>
<dbReference type="Pfam" id="PF04994">
    <property type="entry name" value="TfoX_C"/>
    <property type="match status" value="1"/>
</dbReference>
<evidence type="ECO:0000313" key="3">
    <source>
        <dbReference type="EMBL" id="GEA59878.1"/>
    </source>
</evidence>
<proteinExistence type="predicted"/>
<comment type="caution">
    <text evidence="3">The sequence shown here is derived from an EMBL/GenBank/DDBJ whole genome shotgun (WGS) entry which is preliminary data.</text>
</comment>
<name>A0A4Y3ILV2_9VIBR</name>
<dbReference type="OrthoDB" id="4225809at2"/>
<keyword evidence="4" id="KW-1185">Reference proteome</keyword>
<dbReference type="InterPro" id="IPR007076">
    <property type="entry name" value="TfoX_N"/>
</dbReference>
<dbReference type="RefSeq" id="WP_141270074.1">
    <property type="nucleotide sequence ID" value="NZ_BJLH01000004.1"/>
</dbReference>
<evidence type="ECO:0000313" key="4">
    <source>
        <dbReference type="Proteomes" id="UP000318242"/>
    </source>
</evidence>
<dbReference type="SUPFAM" id="SSF159894">
    <property type="entry name" value="YgaC/TfoX-N like"/>
    <property type="match status" value="1"/>
</dbReference>
<sequence>MENRIVAINGCEAVIGDIERFDGLYTRPMFGGTGYFVEDAMFLLVDDGKAYLRGGQSLTNELVNWGCEQYKFQKRIGCAKVQYYNITDMHVKERSRVRLLFFRSIEIAKQDKIKCNCHDRIRDLPNLQLSIERMLARVNIMDIAELKQAGSSESFARLQQIYGLDLNVSLLWKLEGAIRGVHFSLLEHKIKNSLLSKVTSRGHSRS</sequence>
<protein>
    <submittedName>
        <fullName evidence="3">DNA transformation protein</fullName>
    </submittedName>
</protein>
<dbReference type="PIRSF" id="PIRSF028788">
    <property type="entry name" value="TfoX_Sxy"/>
    <property type="match status" value="1"/>
</dbReference>
<dbReference type="InterPro" id="IPR026256">
    <property type="entry name" value="TfoX-like_gammaprotbact"/>
</dbReference>
<dbReference type="GO" id="GO:0030420">
    <property type="term" value="P:establishment of competence for transformation"/>
    <property type="evidence" value="ECO:0007669"/>
    <property type="project" value="InterPro"/>
</dbReference>
<dbReference type="Gene3D" id="3.30.1460.30">
    <property type="entry name" value="YgaC/TfoX-N like chaperone"/>
    <property type="match status" value="1"/>
</dbReference>
<dbReference type="Pfam" id="PF04993">
    <property type="entry name" value="TfoX_N"/>
    <property type="match status" value="1"/>
</dbReference>
<dbReference type="Proteomes" id="UP000318242">
    <property type="component" value="Unassembled WGS sequence"/>
</dbReference>
<gene>
    <name evidence="3" type="ORF">VCO01S_10710</name>
</gene>
<dbReference type="Gene3D" id="1.10.150.20">
    <property type="entry name" value="5' to 3' exonuclease, C-terminal subdomain"/>
    <property type="match status" value="1"/>
</dbReference>
<dbReference type="InterPro" id="IPR007077">
    <property type="entry name" value="TfoX_C"/>
</dbReference>
<feature type="domain" description="TfoX N-terminal" evidence="1">
    <location>
        <begin position="20"/>
        <end position="106"/>
    </location>
</feature>
<dbReference type="AlphaFoldDB" id="A0A4Y3ILV2"/>
<dbReference type="PANTHER" id="PTHR36121:SF1">
    <property type="entry name" value="PROTEIN SXY"/>
    <property type="match status" value="1"/>
</dbReference>
<dbReference type="EMBL" id="BJLH01000004">
    <property type="protein sequence ID" value="GEA59878.1"/>
    <property type="molecule type" value="Genomic_DNA"/>
</dbReference>
<organism evidence="3 4">
    <name type="scientific">Vibrio comitans NBRC 102076</name>
    <dbReference type="NCBI Taxonomy" id="1219078"/>
    <lineage>
        <taxon>Bacteria</taxon>
        <taxon>Pseudomonadati</taxon>
        <taxon>Pseudomonadota</taxon>
        <taxon>Gammaproteobacteria</taxon>
        <taxon>Vibrionales</taxon>
        <taxon>Vibrionaceae</taxon>
        <taxon>Vibrio</taxon>
    </lineage>
</organism>
<evidence type="ECO:0000259" key="1">
    <source>
        <dbReference type="Pfam" id="PF04993"/>
    </source>
</evidence>
<feature type="domain" description="TfoX C-terminal" evidence="2">
    <location>
        <begin position="118"/>
        <end position="197"/>
    </location>
</feature>